<evidence type="ECO:0000313" key="3">
    <source>
        <dbReference type="EMBL" id="SMP35301.1"/>
    </source>
</evidence>
<comment type="caution">
    <text evidence="3">The sequence shown here is derived from an EMBL/GenBank/DDBJ whole genome shotgun (WGS) entry which is preliminary data.</text>
</comment>
<evidence type="ECO:0000256" key="1">
    <source>
        <dbReference type="ARBA" id="ARBA00006865"/>
    </source>
</evidence>
<keyword evidence="4" id="KW-1185">Reference proteome</keyword>
<dbReference type="SUPFAM" id="SSF49899">
    <property type="entry name" value="Concanavalin A-like lectins/glucanases"/>
    <property type="match status" value="1"/>
</dbReference>
<comment type="similarity">
    <text evidence="1">Belongs to the glycosyl hydrolase 16 family.</text>
</comment>
<organism evidence="3 4">
    <name type="scientific">Algoriphagus winogradskyi</name>
    <dbReference type="NCBI Taxonomy" id="237017"/>
    <lineage>
        <taxon>Bacteria</taxon>
        <taxon>Pseudomonadati</taxon>
        <taxon>Bacteroidota</taxon>
        <taxon>Cytophagia</taxon>
        <taxon>Cytophagales</taxon>
        <taxon>Cyclobacteriaceae</taxon>
        <taxon>Algoriphagus</taxon>
    </lineage>
</organism>
<dbReference type="EMBL" id="FXUA01000010">
    <property type="protein sequence ID" value="SMP35301.1"/>
    <property type="molecule type" value="Genomic_DNA"/>
</dbReference>
<dbReference type="InterPro" id="IPR013320">
    <property type="entry name" value="ConA-like_dom_sf"/>
</dbReference>
<proteinExistence type="inferred from homology"/>
<gene>
    <name evidence="3" type="ORF">SAMN06265367_110121</name>
</gene>
<dbReference type="InterPro" id="IPR000757">
    <property type="entry name" value="Beta-glucanase-like"/>
</dbReference>
<name>A0ABY1PMY7_9BACT</name>
<dbReference type="RefSeq" id="WP_283414738.1">
    <property type="nucleotide sequence ID" value="NZ_FXUA01000010.1"/>
</dbReference>
<dbReference type="CDD" id="cd00413">
    <property type="entry name" value="Glyco_hydrolase_16"/>
    <property type="match status" value="1"/>
</dbReference>
<evidence type="ECO:0000313" key="4">
    <source>
        <dbReference type="Proteomes" id="UP001157915"/>
    </source>
</evidence>
<reference evidence="3 4" key="1">
    <citation type="submission" date="2017-05" db="EMBL/GenBank/DDBJ databases">
        <authorList>
            <person name="Varghese N."/>
            <person name="Submissions S."/>
        </authorList>
    </citation>
    <scope>NUCLEOTIDE SEQUENCE [LARGE SCALE GENOMIC DNA]</scope>
    <source>
        <strain evidence="3 4">DSM 15360</strain>
    </source>
</reference>
<dbReference type="PROSITE" id="PS51762">
    <property type="entry name" value="GH16_2"/>
    <property type="match status" value="1"/>
</dbReference>
<dbReference type="Proteomes" id="UP001157915">
    <property type="component" value="Unassembled WGS sequence"/>
</dbReference>
<dbReference type="Gene3D" id="2.60.120.200">
    <property type="match status" value="1"/>
</dbReference>
<protein>
    <recommendedName>
        <fullName evidence="2">GH16 domain-containing protein</fullName>
    </recommendedName>
</protein>
<sequence>MKHLLIFLFLVALSLFPVDPHKKQKSFVENFSSSKSKNFRYGSTGTPADFKYKMGVSSPSEPETTILSLKLNPDEKAGPGKGPEIISKNFTHFGTYSARLKVPDVRDKQPNVGAVVGYFTYHEDKDLGLSEIDFEWLIADPRIIYVGTWTGEHGKLQRIGRIINLAEGKIIETISKVNYDGTPTPLTGLQNSPERIQAIEDYDASAKFYTYGFDWESDKMRWWMLHPETADTVVLWDYQGSQLGIPQHASKYRMNFWHTQDWSVAGHPNSLEKPQFPFELEVDWMGYKK</sequence>
<evidence type="ECO:0000259" key="2">
    <source>
        <dbReference type="PROSITE" id="PS51762"/>
    </source>
</evidence>
<feature type="domain" description="GH16" evidence="2">
    <location>
        <begin position="11"/>
        <end position="289"/>
    </location>
</feature>
<accession>A0ABY1PMY7</accession>